<comment type="caution">
    <text evidence="9">The sequence shown here is derived from an EMBL/GenBank/DDBJ whole genome shotgun (WGS) entry which is preliminary data.</text>
</comment>
<keyword evidence="5 8" id="KW-1133">Transmembrane helix</keyword>
<sequence>MKIELPLIVFLSVLWMSVWESFTVGTFLIGLAYATFVVRMFYLPALRGTGRVNVFWAAVYALRFLMKMTFASFHVAWMAVVTGPRVRNSIVAVQLRSHDDLIVTLTSHTLALIPGSLVVEVDRTTATLYLHAINTTTQEQIDALKADALRTEALLIRSCGNRSDNALVKAEHRLKRSAGLTPEERRRAFTVHEGPDAAAQGPASQTQERG</sequence>
<dbReference type="EMBL" id="DXGD01000239">
    <property type="protein sequence ID" value="HIW99779.1"/>
    <property type="molecule type" value="Genomic_DNA"/>
</dbReference>
<dbReference type="Pfam" id="PF01899">
    <property type="entry name" value="MNHE"/>
    <property type="match status" value="1"/>
</dbReference>
<evidence type="ECO:0000256" key="1">
    <source>
        <dbReference type="ARBA" id="ARBA00004651"/>
    </source>
</evidence>
<evidence type="ECO:0000256" key="5">
    <source>
        <dbReference type="ARBA" id="ARBA00022989"/>
    </source>
</evidence>
<dbReference type="GO" id="GO:0005886">
    <property type="term" value="C:plasma membrane"/>
    <property type="evidence" value="ECO:0007669"/>
    <property type="project" value="UniProtKB-SubCell"/>
</dbReference>
<feature type="region of interest" description="Disordered" evidence="7">
    <location>
        <begin position="178"/>
        <end position="210"/>
    </location>
</feature>
<gene>
    <name evidence="9" type="ORF">H9871_06515</name>
</gene>
<keyword evidence="6 8" id="KW-0472">Membrane</keyword>
<dbReference type="AlphaFoldDB" id="A0A9D1USW7"/>
<proteinExistence type="inferred from homology"/>
<feature type="transmembrane region" description="Helical" evidence="8">
    <location>
        <begin position="7"/>
        <end position="34"/>
    </location>
</feature>
<reference evidence="9" key="1">
    <citation type="journal article" date="2021" name="PeerJ">
        <title>Extensive microbial diversity within the chicken gut microbiome revealed by metagenomics and culture.</title>
        <authorList>
            <person name="Gilroy R."/>
            <person name="Ravi A."/>
            <person name="Getino M."/>
            <person name="Pursley I."/>
            <person name="Horton D.L."/>
            <person name="Alikhan N.F."/>
            <person name="Baker D."/>
            <person name="Gharbi K."/>
            <person name="Hall N."/>
            <person name="Watson M."/>
            <person name="Adriaenssens E.M."/>
            <person name="Foster-Nyarko E."/>
            <person name="Jarju S."/>
            <person name="Secka A."/>
            <person name="Antonio M."/>
            <person name="Oren A."/>
            <person name="Chaudhuri R.R."/>
            <person name="La Ragione R."/>
            <person name="Hildebrand F."/>
            <person name="Pallen M.J."/>
        </authorList>
    </citation>
    <scope>NUCLEOTIDE SEQUENCE</scope>
    <source>
        <strain evidence="9">ChiHejej3B27-3195</strain>
    </source>
</reference>
<dbReference type="NCBIfam" id="NF006521">
    <property type="entry name" value="PRK08965.1-5"/>
    <property type="match status" value="1"/>
</dbReference>
<name>A0A9D1USW7_9MICC</name>
<accession>A0A9D1USW7</accession>
<protein>
    <submittedName>
        <fullName evidence="9">Na+/H+ antiporter subunit E</fullName>
    </submittedName>
</protein>
<evidence type="ECO:0000313" key="9">
    <source>
        <dbReference type="EMBL" id="HIW99779.1"/>
    </source>
</evidence>
<evidence type="ECO:0000256" key="8">
    <source>
        <dbReference type="SAM" id="Phobius"/>
    </source>
</evidence>
<dbReference type="Proteomes" id="UP000824151">
    <property type="component" value="Unassembled WGS sequence"/>
</dbReference>
<dbReference type="PANTHER" id="PTHR34584">
    <property type="entry name" value="NA(+)/H(+) ANTIPORTER SUBUNIT E1"/>
    <property type="match status" value="1"/>
</dbReference>
<evidence type="ECO:0000256" key="3">
    <source>
        <dbReference type="ARBA" id="ARBA00022475"/>
    </source>
</evidence>
<evidence type="ECO:0000313" key="10">
    <source>
        <dbReference type="Proteomes" id="UP000824151"/>
    </source>
</evidence>
<comment type="similarity">
    <text evidence="2">Belongs to the CPA3 antiporters (TC 2.A.63) subunit E family.</text>
</comment>
<evidence type="ECO:0000256" key="7">
    <source>
        <dbReference type="SAM" id="MobiDB-lite"/>
    </source>
</evidence>
<evidence type="ECO:0000256" key="2">
    <source>
        <dbReference type="ARBA" id="ARBA00006228"/>
    </source>
</evidence>
<keyword evidence="4 8" id="KW-0812">Transmembrane</keyword>
<dbReference type="InterPro" id="IPR002758">
    <property type="entry name" value="Cation_antiport_E"/>
</dbReference>
<dbReference type="GO" id="GO:0008324">
    <property type="term" value="F:monoatomic cation transmembrane transporter activity"/>
    <property type="evidence" value="ECO:0007669"/>
    <property type="project" value="InterPro"/>
</dbReference>
<reference evidence="9" key="2">
    <citation type="submission" date="2021-04" db="EMBL/GenBank/DDBJ databases">
        <authorList>
            <person name="Gilroy R."/>
        </authorList>
    </citation>
    <scope>NUCLEOTIDE SEQUENCE</scope>
    <source>
        <strain evidence="9">ChiHejej3B27-3195</strain>
    </source>
</reference>
<evidence type="ECO:0000256" key="6">
    <source>
        <dbReference type="ARBA" id="ARBA00023136"/>
    </source>
</evidence>
<dbReference type="PANTHER" id="PTHR34584:SF1">
    <property type="entry name" value="NA(+)_H(+) ANTIPORTER SUBUNIT E1"/>
    <property type="match status" value="1"/>
</dbReference>
<evidence type="ECO:0000256" key="4">
    <source>
        <dbReference type="ARBA" id="ARBA00022692"/>
    </source>
</evidence>
<keyword evidence="3" id="KW-1003">Cell membrane</keyword>
<organism evidence="9 10">
    <name type="scientific">Candidatus Nesterenkonia stercoripullorum</name>
    <dbReference type="NCBI Taxonomy" id="2838701"/>
    <lineage>
        <taxon>Bacteria</taxon>
        <taxon>Bacillati</taxon>
        <taxon>Actinomycetota</taxon>
        <taxon>Actinomycetes</taxon>
        <taxon>Micrococcales</taxon>
        <taxon>Micrococcaceae</taxon>
        <taxon>Nesterenkonia</taxon>
    </lineage>
</organism>
<feature type="transmembrane region" description="Helical" evidence="8">
    <location>
        <begin position="54"/>
        <end position="80"/>
    </location>
</feature>
<comment type="subcellular location">
    <subcellularLocation>
        <location evidence="1">Cell membrane</location>
        <topology evidence="1">Multi-pass membrane protein</topology>
    </subcellularLocation>
</comment>